<dbReference type="AlphaFoldDB" id="A0A0D6R9S5"/>
<dbReference type="Pfam" id="PF05179">
    <property type="entry name" value="CDC73_C"/>
    <property type="match status" value="1"/>
</dbReference>
<dbReference type="GO" id="GO:0000993">
    <property type="term" value="F:RNA polymerase II complex binding"/>
    <property type="evidence" value="ECO:0007669"/>
    <property type="project" value="TreeGrafter"/>
</dbReference>
<proteinExistence type="inferred from homology"/>
<dbReference type="InterPro" id="IPR007852">
    <property type="entry name" value="Cdc73/Parafibromin"/>
</dbReference>
<sequence>MDPLTVLRDFTIRGDLDKITRVADEFRFGDEYRFPCSAETAYRAKQGGLYNLESLFFFVKNQHLKHSEYFQQARALKLQVVTLPDRKPLLEYLHGHVASTDAIEPVVPPEPHPETAMGVEEYRPDDPAILAGAGFFKGRENELAGKNYIELIRAVEKPLIDRESLLECKNKNFQSVISVASKKDEERKRVERNLPTPGVKRPYDEKTSLGLGFWKEAQDLGIDTMQSYLKKDGMKNIYARPSSTAVKGIGEGVPIIIVPPAFNTLLNIYNAKEFLEDGVYYPPDVKAKEMGSKPECVTIQKKFNREKGVSTFEVRNKPGALSQEDWGRVAAVFVLGKEWQFRDWPFKDHVEIFNKLLGFYLRFEDDSVESAKTVRQWNVKIISISKHKRHQDKAAALEIWNRLEEFMRSRRSTANF</sequence>
<protein>
    <recommendedName>
        <fullName evidence="9">PHP</fullName>
    </recommendedName>
</protein>
<evidence type="ECO:0008006" key="9">
    <source>
        <dbReference type="Google" id="ProtNLM"/>
    </source>
</evidence>
<evidence type="ECO:0000313" key="8">
    <source>
        <dbReference type="EMBL" id="JAG98690.1"/>
    </source>
</evidence>
<dbReference type="GO" id="GO:0032968">
    <property type="term" value="P:positive regulation of transcription elongation by RNA polymerase II"/>
    <property type="evidence" value="ECO:0007669"/>
    <property type="project" value="TreeGrafter"/>
</dbReference>
<evidence type="ECO:0000259" key="7">
    <source>
        <dbReference type="Pfam" id="PF16050"/>
    </source>
</evidence>
<comment type="similarity">
    <text evidence="2">Belongs to the CDC73 family.</text>
</comment>
<reference evidence="8" key="1">
    <citation type="submission" date="2015-03" db="EMBL/GenBank/DDBJ databases">
        <title>A transcriptome of Araucaria cunninghamii, an australian fine timber species.</title>
        <authorList>
            <person name="Jing Yi C.J.Y."/>
            <person name="Yin San L.Y.S."/>
            <person name="Abdul Karim S.S."/>
            <person name="Wan Azmi N.N."/>
            <person name="Hercus R.R."/>
            <person name="Croft L.L."/>
        </authorList>
    </citation>
    <scope>NUCLEOTIDE SEQUENCE</scope>
    <source>
        <strain evidence="8">MI0301</strain>
        <tissue evidence="8">Leaf</tissue>
    </source>
</reference>
<dbReference type="Gene3D" id="3.40.50.11990">
    <property type="entry name" value="RNA polymerase II accessory factor, Cdc73 C-terminal domain"/>
    <property type="match status" value="1"/>
</dbReference>
<dbReference type="InterPro" id="IPR032041">
    <property type="entry name" value="Cdc73_N"/>
</dbReference>
<name>A0A0D6R9S5_ARACU</name>
<evidence type="ECO:0000256" key="4">
    <source>
        <dbReference type="ARBA" id="ARBA00023163"/>
    </source>
</evidence>
<dbReference type="Pfam" id="PF16050">
    <property type="entry name" value="CDC73_N"/>
    <property type="match status" value="1"/>
</dbReference>
<comment type="subcellular location">
    <subcellularLocation>
        <location evidence="1">Nucleus</location>
    </subcellularLocation>
</comment>
<feature type="domain" description="Cell division control protein 73 C-terminal" evidence="6">
    <location>
        <begin position="253"/>
        <end position="406"/>
    </location>
</feature>
<evidence type="ECO:0000256" key="3">
    <source>
        <dbReference type="ARBA" id="ARBA00023015"/>
    </source>
</evidence>
<dbReference type="InterPro" id="IPR031336">
    <property type="entry name" value="CDC73_C"/>
</dbReference>
<dbReference type="GO" id="GO:0006368">
    <property type="term" value="P:transcription elongation by RNA polymerase II"/>
    <property type="evidence" value="ECO:0007669"/>
    <property type="project" value="InterPro"/>
</dbReference>
<organism evidence="8">
    <name type="scientific">Araucaria cunninghamii</name>
    <name type="common">Hoop pine</name>
    <name type="synonym">Moreton Bay pine</name>
    <dbReference type="NCBI Taxonomy" id="56994"/>
    <lineage>
        <taxon>Eukaryota</taxon>
        <taxon>Viridiplantae</taxon>
        <taxon>Streptophyta</taxon>
        <taxon>Embryophyta</taxon>
        <taxon>Tracheophyta</taxon>
        <taxon>Spermatophyta</taxon>
        <taxon>Pinopsida</taxon>
        <taxon>Pinidae</taxon>
        <taxon>Conifers II</taxon>
        <taxon>Araucariales</taxon>
        <taxon>Araucariaceae</taxon>
        <taxon>Araucaria</taxon>
    </lineage>
</organism>
<dbReference type="InterPro" id="IPR038103">
    <property type="entry name" value="CDC73_C_sf"/>
</dbReference>
<keyword evidence="4" id="KW-0804">Transcription</keyword>
<keyword evidence="3" id="KW-0805">Transcription regulation</keyword>
<keyword evidence="5" id="KW-0539">Nucleus</keyword>
<dbReference type="GO" id="GO:0016593">
    <property type="term" value="C:Cdc73/Paf1 complex"/>
    <property type="evidence" value="ECO:0007669"/>
    <property type="project" value="InterPro"/>
</dbReference>
<evidence type="ECO:0000256" key="1">
    <source>
        <dbReference type="ARBA" id="ARBA00004123"/>
    </source>
</evidence>
<dbReference type="PANTHER" id="PTHR12466">
    <property type="entry name" value="CDC73 DOMAIN PROTEIN"/>
    <property type="match status" value="1"/>
</dbReference>
<dbReference type="PANTHER" id="PTHR12466:SF8">
    <property type="entry name" value="PARAFIBROMIN"/>
    <property type="match status" value="1"/>
</dbReference>
<accession>A0A0D6R9S5</accession>
<dbReference type="EMBL" id="GCKF01019810">
    <property type="protein sequence ID" value="JAG98690.1"/>
    <property type="molecule type" value="Transcribed_RNA"/>
</dbReference>
<evidence type="ECO:0000259" key="6">
    <source>
        <dbReference type="Pfam" id="PF05179"/>
    </source>
</evidence>
<feature type="domain" description="Paf1 complex subunit Cdc73 N-terminal" evidence="7">
    <location>
        <begin position="2"/>
        <end position="109"/>
    </location>
</feature>
<evidence type="ECO:0000256" key="5">
    <source>
        <dbReference type="ARBA" id="ARBA00023242"/>
    </source>
</evidence>
<dbReference type="FunFam" id="3.40.50.11990:FF:000002">
    <property type="entry name" value="protein CDC73 homolog"/>
    <property type="match status" value="1"/>
</dbReference>
<evidence type="ECO:0000256" key="2">
    <source>
        <dbReference type="ARBA" id="ARBA00010427"/>
    </source>
</evidence>